<evidence type="ECO:0000313" key="3">
    <source>
        <dbReference type="Proteomes" id="UP001500393"/>
    </source>
</evidence>
<accession>A0ABN2DCR8</accession>
<organism evidence="2 3">
    <name type="scientific">Kribbella sancticallisti</name>
    <dbReference type="NCBI Taxonomy" id="460087"/>
    <lineage>
        <taxon>Bacteria</taxon>
        <taxon>Bacillati</taxon>
        <taxon>Actinomycetota</taxon>
        <taxon>Actinomycetes</taxon>
        <taxon>Propionibacteriales</taxon>
        <taxon>Kribbellaceae</taxon>
        <taxon>Kribbella</taxon>
    </lineage>
</organism>
<protein>
    <submittedName>
        <fullName evidence="2">SAM-dependent methyltransferase</fullName>
    </submittedName>
</protein>
<dbReference type="GO" id="GO:0032259">
    <property type="term" value="P:methylation"/>
    <property type="evidence" value="ECO:0007669"/>
    <property type="project" value="UniProtKB-KW"/>
</dbReference>
<evidence type="ECO:0000259" key="1">
    <source>
        <dbReference type="Pfam" id="PF01728"/>
    </source>
</evidence>
<dbReference type="GO" id="GO:0008168">
    <property type="term" value="F:methyltransferase activity"/>
    <property type="evidence" value="ECO:0007669"/>
    <property type="project" value="UniProtKB-KW"/>
</dbReference>
<dbReference type="InterPro" id="IPR002877">
    <property type="entry name" value="RNA_MeTrfase_FtsJ_dom"/>
</dbReference>
<gene>
    <name evidence="2" type="ORF">GCM10009789_30510</name>
</gene>
<feature type="domain" description="Ribosomal RNA methyltransferase FtsJ" evidence="1">
    <location>
        <begin position="213"/>
        <end position="303"/>
    </location>
</feature>
<dbReference type="PANTHER" id="PTHR37524">
    <property type="entry name" value="RIBOSOMAL RNA LARGE SUBUNIT METHYLTRANSFERASE M"/>
    <property type="match status" value="1"/>
</dbReference>
<name>A0ABN2DCR8_9ACTN</name>
<dbReference type="PANTHER" id="PTHR37524:SF2">
    <property type="entry name" value="RIBOSOMAL RNA METHYLTRANSFERASE FTSJ DOMAIN-CONTAINING PROTEIN"/>
    <property type="match status" value="1"/>
</dbReference>
<dbReference type="EMBL" id="BAAAOS010000019">
    <property type="protein sequence ID" value="GAA1574959.1"/>
    <property type="molecule type" value="Genomic_DNA"/>
</dbReference>
<keyword evidence="3" id="KW-1185">Reference proteome</keyword>
<dbReference type="Proteomes" id="UP001500393">
    <property type="component" value="Unassembled WGS sequence"/>
</dbReference>
<keyword evidence="2" id="KW-0489">Methyltransferase</keyword>
<dbReference type="InterPro" id="IPR029063">
    <property type="entry name" value="SAM-dependent_MTases_sf"/>
</dbReference>
<proteinExistence type="predicted"/>
<reference evidence="2 3" key="1">
    <citation type="journal article" date="2019" name="Int. J. Syst. Evol. Microbiol.">
        <title>The Global Catalogue of Microorganisms (GCM) 10K type strain sequencing project: providing services to taxonomists for standard genome sequencing and annotation.</title>
        <authorList>
            <consortium name="The Broad Institute Genomics Platform"/>
            <consortium name="The Broad Institute Genome Sequencing Center for Infectious Disease"/>
            <person name="Wu L."/>
            <person name="Ma J."/>
        </authorList>
    </citation>
    <scope>NUCLEOTIDE SEQUENCE [LARGE SCALE GENOMIC DNA]</scope>
    <source>
        <strain evidence="2 3">JCM 14969</strain>
    </source>
</reference>
<dbReference type="SUPFAM" id="SSF53335">
    <property type="entry name" value="S-adenosyl-L-methionine-dependent methyltransferases"/>
    <property type="match status" value="1"/>
</dbReference>
<sequence length="373" mass="41323">MAATECAPNAVVNPAAYSGPICLLTHTSSRQVARHLLWVVLPLLFSVATDSYDAALREIREEFGPKVRLERVSGDLGRIVENGPSIEELADACDRGRIMFVRHLTVEIASFPVDEVPPAHELAKLVLAELPRHPKVLAVQTWTDGAGTGGSYYHLLEEALGARGIELARAGQDLVVSCFVSRKAVVLGVNRLEHSLSDWPGGRMRLARSDDRVSRSEFKLEEAIQTFGLRLPEGGKALDLGASPGGWTRILRQYGQEVWSVDPGELDRRVTADRRVHHVGTTAGEFFRRNQIRFDVVVNDMRMDQVLSARVMLDAVPHLRRGALAIVTLKGGGRNPLDSARRGMDVLRKEYDVLHARQLHHNRKELTVIAKAR</sequence>
<comment type="caution">
    <text evidence="2">The sequence shown here is derived from an EMBL/GenBank/DDBJ whole genome shotgun (WGS) entry which is preliminary data.</text>
</comment>
<dbReference type="Gene3D" id="3.40.50.150">
    <property type="entry name" value="Vaccinia Virus protein VP39"/>
    <property type="match status" value="1"/>
</dbReference>
<evidence type="ECO:0000313" key="2">
    <source>
        <dbReference type="EMBL" id="GAA1574959.1"/>
    </source>
</evidence>
<dbReference type="Pfam" id="PF01728">
    <property type="entry name" value="FtsJ"/>
    <property type="match status" value="1"/>
</dbReference>
<keyword evidence="2" id="KW-0808">Transferase</keyword>